<gene>
    <name evidence="1" type="ORF">MNB_SV-13-998</name>
</gene>
<accession>A0A1W1CXT5</accession>
<dbReference type="EMBL" id="FPHM01000161">
    <property type="protein sequence ID" value="SFV70589.1"/>
    <property type="molecule type" value="Genomic_DNA"/>
</dbReference>
<proteinExistence type="predicted"/>
<evidence type="ECO:0000313" key="1">
    <source>
        <dbReference type="EMBL" id="SFV70589.1"/>
    </source>
</evidence>
<organism evidence="1">
    <name type="scientific">hydrothermal vent metagenome</name>
    <dbReference type="NCBI Taxonomy" id="652676"/>
    <lineage>
        <taxon>unclassified sequences</taxon>
        <taxon>metagenomes</taxon>
        <taxon>ecological metagenomes</taxon>
    </lineage>
</organism>
<dbReference type="AlphaFoldDB" id="A0A1W1CXT5"/>
<reference evidence="1" key="1">
    <citation type="submission" date="2016-10" db="EMBL/GenBank/DDBJ databases">
        <authorList>
            <person name="de Groot N.N."/>
        </authorList>
    </citation>
    <scope>NUCLEOTIDE SEQUENCE</scope>
</reference>
<sequence length="172" mass="19836">MLDKSKKLISVLLLSIVTSTSITADGLKCSNGVCYVDVKQFNQSKNMPKKVSNFKNKKIVHRFLTPLDKSIQVKFKNPSNVGIISLEPYKYRKQENEVLEPISEEEEMNTITPDPDKFVANPDEQELYNEQQREMNLELIEPSLPMSLYYCDNNTEPIYDEETEQFNCIISS</sequence>
<protein>
    <submittedName>
        <fullName evidence="1">Uncharacterized protein</fullName>
    </submittedName>
</protein>
<name>A0A1W1CXT5_9ZZZZ</name>